<feature type="transmembrane region" description="Helical" evidence="7">
    <location>
        <begin position="201"/>
        <end position="220"/>
    </location>
</feature>
<feature type="transmembrane region" description="Helical" evidence="7">
    <location>
        <begin position="226"/>
        <end position="249"/>
    </location>
</feature>
<dbReference type="InterPro" id="IPR000620">
    <property type="entry name" value="EamA_dom"/>
</dbReference>
<organism evidence="9 10">
    <name type="scientific">Myceligenerans crystallogenes</name>
    <dbReference type="NCBI Taxonomy" id="316335"/>
    <lineage>
        <taxon>Bacteria</taxon>
        <taxon>Bacillati</taxon>
        <taxon>Actinomycetota</taxon>
        <taxon>Actinomycetes</taxon>
        <taxon>Micrococcales</taxon>
        <taxon>Promicromonosporaceae</taxon>
        <taxon>Myceligenerans</taxon>
    </lineage>
</organism>
<feature type="compositionally biased region" description="Low complexity" evidence="6">
    <location>
        <begin position="33"/>
        <end position="48"/>
    </location>
</feature>
<feature type="transmembrane region" description="Helical" evidence="7">
    <location>
        <begin position="116"/>
        <end position="133"/>
    </location>
</feature>
<dbReference type="PANTHER" id="PTHR32322">
    <property type="entry name" value="INNER MEMBRANE TRANSPORTER"/>
    <property type="match status" value="1"/>
</dbReference>
<dbReference type="EMBL" id="BAAANL010000001">
    <property type="protein sequence ID" value="GAA1851024.1"/>
    <property type="molecule type" value="Genomic_DNA"/>
</dbReference>
<name>A0ABN2N3T6_9MICO</name>
<comment type="similarity">
    <text evidence="2">Belongs to the EamA transporter family.</text>
</comment>
<feature type="region of interest" description="Disordered" evidence="6">
    <location>
        <begin position="1"/>
        <end position="48"/>
    </location>
</feature>
<evidence type="ECO:0000259" key="8">
    <source>
        <dbReference type="Pfam" id="PF00892"/>
    </source>
</evidence>
<feature type="domain" description="EamA" evidence="8">
    <location>
        <begin position="226"/>
        <end position="359"/>
    </location>
</feature>
<keyword evidence="10" id="KW-1185">Reference proteome</keyword>
<gene>
    <name evidence="9" type="ORF">GCM10009751_04320</name>
</gene>
<proteinExistence type="inferred from homology"/>
<dbReference type="SUPFAM" id="SSF103481">
    <property type="entry name" value="Multidrug resistance efflux transporter EmrE"/>
    <property type="match status" value="2"/>
</dbReference>
<keyword evidence="4 7" id="KW-1133">Transmembrane helix</keyword>
<feature type="domain" description="EamA" evidence="8">
    <location>
        <begin position="84"/>
        <end position="216"/>
    </location>
</feature>
<feature type="transmembrane region" description="Helical" evidence="7">
    <location>
        <begin position="345"/>
        <end position="361"/>
    </location>
</feature>
<evidence type="ECO:0000256" key="2">
    <source>
        <dbReference type="ARBA" id="ARBA00007362"/>
    </source>
</evidence>
<protein>
    <recommendedName>
        <fullName evidence="8">EamA domain-containing protein</fullName>
    </recommendedName>
</protein>
<dbReference type="Proteomes" id="UP001501094">
    <property type="component" value="Unassembled WGS sequence"/>
</dbReference>
<evidence type="ECO:0000256" key="1">
    <source>
        <dbReference type="ARBA" id="ARBA00004141"/>
    </source>
</evidence>
<accession>A0ABN2N3T6</accession>
<evidence type="ECO:0000313" key="9">
    <source>
        <dbReference type="EMBL" id="GAA1851024.1"/>
    </source>
</evidence>
<evidence type="ECO:0000256" key="3">
    <source>
        <dbReference type="ARBA" id="ARBA00022692"/>
    </source>
</evidence>
<feature type="transmembrane region" description="Helical" evidence="7">
    <location>
        <begin position="173"/>
        <end position="194"/>
    </location>
</feature>
<keyword evidence="3 7" id="KW-0812">Transmembrane</keyword>
<feature type="transmembrane region" description="Helical" evidence="7">
    <location>
        <begin position="145"/>
        <end position="167"/>
    </location>
</feature>
<feature type="transmembrane region" description="Helical" evidence="7">
    <location>
        <begin position="289"/>
        <end position="308"/>
    </location>
</feature>
<dbReference type="InterPro" id="IPR037185">
    <property type="entry name" value="EmrE-like"/>
</dbReference>
<evidence type="ECO:0000256" key="7">
    <source>
        <dbReference type="SAM" id="Phobius"/>
    </source>
</evidence>
<feature type="transmembrane region" description="Helical" evidence="7">
    <location>
        <begin position="261"/>
        <end position="283"/>
    </location>
</feature>
<feature type="transmembrane region" description="Helical" evidence="7">
    <location>
        <begin position="83"/>
        <end position="104"/>
    </location>
</feature>
<comment type="caution">
    <text evidence="9">The sequence shown here is derived from an EMBL/GenBank/DDBJ whole genome shotgun (WGS) entry which is preliminary data.</text>
</comment>
<comment type="subcellular location">
    <subcellularLocation>
        <location evidence="1">Membrane</location>
        <topology evidence="1">Multi-pass membrane protein</topology>
    </subcellularLocation>
</comment>
<keyword evidence="5 7" id="KW-0472">Membrane</keyword>
<sequence>MVQEWRSLEHMTTPVTEPAAAAPATPSSPIPASPRRAAHPAATHPRVAHPTAAVPRAPGLHAAHPRAARLRATRLRTPRPRTAPGAVLAVVAMSCVGSQVAVSAWLTDAPLFTSQALRYVIASALVLVVVRVAGLRVPRPRGAEWAWLAGVALSGLVLFNVGVVRGVAHAEPAVVGVAVAAVPVVLALAGPLAARRRPAGLVVAGAVLVTLGAVLVQGGGRTDAAGIGWALLVLACECGFTLLAVPVLARLGALGVSVHAIWMAAAGLGVLGLVTEGPGAILTLGPGELLAIGYIAVVVTVIGFLSWYTAVGRLGAGRAGLFTGVVPLVATAGGVLLGGPPPGPVVWAGVAVVVAGVVVGLRPRPGSAAAPSDT</sequence>
<feature type="transmembrane region" description="Helical" evidence="7">
    <location>
        <begin position="320"/>
        <end position="339"/>
    </location>
</feature>
<evidence type="ECO:0000256" key="6">
    <source>
        <dbReference type="SAM" id="MobiDB-lite"/>
    </source>
</evidence>
<evidence type="ECO:0000256" key="4">
    <source>
        <dbReference type="ARBA" id="ARBA00022989"/>
    </source>
</evidence>
<evidence type="ECO:0000313" key="10">
    <source>
        <dbReference type="Proteomes" id="UP001501094"/>
    </source>
</evidence>
<dbReference type="InterPro" id="IPR050638">
    <property type="entry name" value="AA-Vitamin_Transporters"/>
</dbReference>
<dbReference type="Pfam" id="PF00892">
    <property type="entry name" value="EamA"/>
    <property type="match status" value="2"/>
</dbReference>
<evidence type="ECO:0000256" key="5">
    <source>
        <dbReference type="ARBA" id="ARBA00023136"/>
    </source>
</evidence>
<dbReference type="PANTHER" id="PTHR32322:SF2">
    <property type="entry name" value="EAMA DOMAIN-CONTAINING PROTEIN"/>
    <property type="match status" value="1"/>
</dbReference>
<reference evidence="9 10" key="1">
    <citation type="journal article" date="2019" name="Int. J. Syst. Evol. Microbiol.">
        <title>The Global Catalogue of Microorganisms (GCM) 10K type strain sequencing project: providing services to taxonomists for standard genome sequencing and annotation.</title>
        <authorList>
            <consortium name="The Broad Institute Genomics Platform"/>
            <consortium name="The Broad Institute Genome Sequencing Center for Infectious Disease"/>
            <person name="Wu L."/>
            <person name="Ma J."/>
        </authorList>
    </citation>
    <scope>NUCLEOTIDE SEQUENCE [LARGE SCALE GENOMIC DNA]</scope>
    <source>
        <strain evidence="9 10">JCM 14326</strain>
    </source>
</reference>